<protein>
    <submittedName>
        <fullName evidence="1">Uncharacterized protein</fullName>
    </submittedName>
</protein>
<reference evidence="1" key="1">
    <citation type="journal article" date="2023" name="PLoS Negl. Trop. Dis.">
        <title>A genome sequence for Biomphalaria pfeifferi, the major vector snail for the human-infecting parasite Schistosoma mansoni.</title>
        <authorList>
            <person name="Bu L."/>
            <person name="Lu L."/>
            <person name="Laidemitt M.R."/>
            <person name="Zhang S.M."/>
            <person name="Mutuku M."/>
            <person name="Mkoji G."/>
            <person name="Steinauer M."/>
            <person name="Loker E.S."/>
        </authorList>
    </citation>
    <scope>NUCLEOTIDE SEQUENCE</scope>
    <source>
        <strain evidence="1">KasaAsao</strain>
    </source>
</reference>
<comment type="caution">
    <text evidence="1">The sequence shown here is derived from an EMBL/GenBank/DDBJ whole genome shotgun (WGS) entry which is preliminary data.</text>
</comment>
<dbReference type="Proteomes" id="UP001233172">
    <property type="component" value="Unassembled WGS sequence"/>
</dbReference>
<gene>
    <name evidence="1" type="ORF">Bpfe_012108</name>
</gene>
<dbReference type="AlphaFoldDB" id="A0AAD8BPK7"/>
<evidence type="ECO:0000313" key="2">
    <source>
        <dbReference type="Proteomes" id="UP001233172"/>
    </source>
</evidence>
<sequence length="97" mass="11068">MAQQQAKYLGHVIGPSRVRGMFSFYTHLWTTSSLTCSPWGNVVSHYHNPRRRCFISWTKPSRPDINKFIGDRAVFISPLYTSLETLSHDAGDSLLPK</sequence>
<reference evidence="1" key="2">
    <citation type="submission" date="2023-04" db="EMBL/GenBank/DDBJ databases">
        <authorList>
            <person name="Bu L."/>
            <person name="Lu L."/>
            <person name="Laidemitt M.R."/>
            <person name="Zhang S.M."/>
            <person name="Mutuku M."/>
            <person name="Mkoji G."/>
            <person name="Steinauer M."/>
            <person name="Loker E.S."/>
        </authorList>
    </citation>
    <scope>NUCLEOTIDE SEQUENCE</scope>
    <source>
        <strain evidence="1">KasaAsao</strain>
        <tissue evidence="1">Whole Snail</tissue>
    </source>
</reference>
<accession>A0AAD8BPK7</accession>
<organism evidence="1 2">
    <name type="scientific">Biomphalaria pfeifferi</name>
    <name type="common">Bloodfluke planorb</name>
    <name type="synonym">Freshwater snail</name>
    <dbReference type="NCBI Taxonomy" id="112525"/>
    <lineage>
        <taxon>Eukaryota</taxon>
        <taxon>Metazoa</taxon>
        <taxon>Spiralia</taxon>
        <taxon>Lophotrochozoa</taxon>
        <taxon>Mollusca</taxon>
        <taxon>Gastropoda</taxon>
        <taxon>Heterobranchia</taxon>
        <taxon>Euthyneura</taxon>
        <taxon>Panpulmonata</taxon>
        <taxon>Hygrophila</taxon>
        <taxon>Lymnaeoidea</taxon>
        <taxon>Planorbidae</taxon>
        <taxon>Biomphalaria</taxon>
    </lineage>
</organism>
<name>A0AAD8BPK7_BIOPF</name>
<dbReference type="EMBL" id="JASAOG010000048">
    <property type="protein sequence ID" value="KAK0058466.1"/>
    <property type="molecule type" value="Genomic_DNA"/>
</dbReference>
<proteinExistence type="predicted"/>
<evidence type="ECO:0000313" key="1">
    <source>
        <dbReference type="EMBL" id="KAK0058466.1"/>
    </source>
</evidence>
<keyword evidence="2" id="KW-1185">Reference proteome</keyword>